<dbReference type="PANTHER" id="PTHR22642:SF19">
    <property type="entry name" value="AMIDOHYDROLASE FAMILY PROTEIN (AFU_ORTHOLOGUE AFUA_5G01480)"/>
    <property type="match status" value="1"/>
</dbReference>
<reference evidence="3" key="1">
    <citation type="submission" date="2005-09" db="EMBL/GenBank/DDBJ databases">
        <title>Annotation of the Aspergillus terreus NIH2624 genome.</title>
        <authorList>
            <person name="Birren B.W."/>
            <person name="Lander E.S."/>
            <person name="Galagan J.E."/>
            <person name="Nusbaum C."/>
            <person name="Devon K."/>
            <person name="Henn M."/>
            <person name="Ma L.-J."/>
            <person name="Jaffe D.B."/>
            <person name="Butler J."/>
            <person name="Alvarez P."/>
            <person name="Gnerre S."/>
            <person name="Grabherr M."/>
            <person name="Kleber M."/>
            <person name="Mauceli E.W."/>
            <person name="Brockman W."/>
            <person name="Rounsley S."/>
            <person name="Young S.K."/>
            <person name="LaButti K."/>
            <person name="Pushparaj V."/>
            <person name="DeCaprio D."/>
            <person name="Crawford M."/>
            <person name="Koehrsen M."/>
            <person name="Engels R."/>
            <person name="Montgomery P."/>
            <person name="Pearson M."/>
            <person name="Howarth C."/>
            <person name="Larson L."/>
            <person name="Luoma S."/>
            <person name="White J."/>
            <person name="Alvarado L."/>
            <person name="Kodira C.D."/>
            <person name="Zeng Q."/>
            <person name="Oleary S."/>
            <person name="Yandava C."/>
            <person name="Denning D.W."/>
            <person name="Nierman W.C."/>
            <person name="Milne T."/>
            <person name="Madden K."/>
        </authorList>
    </citation>
    <scope>NUCLEOTIDE SEQUENCE [LARGE SCALE GENOMIC DNA]</scope>
    <source>
        <strain evidence="3">NIH 2624 / FGSC A1156</strain>
    </source>
</reference>
<protein>
    <recommendedName>
        <fullName evidence="1">Amidohydrolase 3 domain-containing protein</fullName>
    </recommendedName>
</protein>
<dbReference type="eggNOG" id="ENOG502QSHE">
    <property type="taxonomic scope" value="Eukaryota"/>
</dbReference>
<gene>
    <name evidence="2" type="ORF">ATEG_08418</name>
</gene>
<evidence type="ECO:0000313" key="2">
    <source>
        <dbReference type="EMBL" id="EAU31591.1"/>
    </source>
</evidence>
<organism evidence="2 3">
    <name type="scientific">Aspergillus terreus (strain NIH 2624 / FGSC A1156)</name>
    <dbReference type="NCBI Taxonomy" id="341663"/>
    <lineage>
        <taxon>Eukaryota</taxon>
        <taxon>Fungi</taxon>
        <taxon>Dikarya</taxon>
        <taxon>Ascomycota</taxon>
        <taxon>Pezizomycotina</taxon>
        <taxon>Eurotiomycetes</taxon>
        <taxon>Eurotiomycetidae</taxon>
        <taxon>Eurotiales</taxon>
        <taxon>Aspergillaceae</taxon>
        <taxon>Aspergillus</taxon>
        <taxon>Aspergillus subgen. Circumdati</taxon>
    </lineage>
</organism>
<dbReference type="Gene3D" id="3.10.310.70">
    <property type="match status" value="1"/>
</dbReference>
<proteinExistence type="predicted"/>
<dbReference type="PANTHER" id="PTHR22642">
    <property type="entry name" value="IMIDAZOLONEPROPIONASE"/>
    <property type="match status" value="1"/>
</dbReference>
<dbReference type="EMBL" id="CH476605">
    <property type="protein sequence ID" value="EAU31591.1"/>
    <property type="molecule type" value="Genomic_DNA"/>
</dbReference>
<evidence type="ECO:0000259" key="1">
    <source>
        <dbReference type="Pfam" id="PF07969"/>
    </source>
</evidence>
<dbReference type="Gene3D" id="2.30.40.10">
    <property type="entry name" value="Urease, subunit C, domain 1"/>
    <property type="match status" value="1"/>
</dbReference>
<dbReference type="OrthoDB" id="3501663at2759"/>
<accession>Q0CD16</accession>
<name>Q0CD16_ASPTN</name>
<feature type="domain" description="Amidohydrolase 3" evidence="1">
    <location>
        <begin position="55"/>
        <end position="534"/>
    </location>
</feature>
<dbReference type="CDD" id="cd01300">
    <property type="entry name" value="YtcJ_like"/>
    <property type="match status" value="1"/>
</dbReference>
<dbReference type="GO" id="GO:0016810">
    <property type="term" value="F:hydrolase activity, acting on carbon-nitrogen (but not peptide) bonds"/>
    <property type="evidence" value="ECO:0007669"/>
    <property type="project" value="InterPro"/>
</dbReference>
<dbReference type="Gene3D" id="3.20.20.140">
    <property type="entry name" value="Metal-dependent hydrolases"/>
    <property type="match status" value="1"/>
</dbReference>
<dbReference type="STRING" id="341663.Q0CD16"/>
<dbReference type="RefSeq" id="XP_001217039.1">
    <property type="nucleotide sequence ID" value="XM_001217039.1"/>
</dbReference>
<dbReference type="HOGENOM" id="CLU_009942_5_0_1"/>
<dbReference type="AlphaFoldDB" id="Q0CD16"/>
<dbReference type="GeneID" id="4353470"/>
<dbReference type="SUPFAM" id="SSF51556">
    <property type="entry name" value="Metallo-dependent hydrolases"/>
    <property type="match status" value="1"/>
</dbReference>
<dbReference type="Proteomes" id="UP000007963">
    <property type="component" value="Unassembled WGS sequence"/>
</dbReference>
<evidence type="ECO:0000313" key="3">
    <source>
        <dbReference type="Proteomes" id="UP000007963"/>
    </source>
</evidence>
<dbReference type="InterPro" id="IPR033932">
    <property type="entry name" value="YtcJ-like"/>
</dbReference>
<dbReference type="SUPFAM" id="SSF51338">
    <property type="entry name" value="Composite domain of metallo-dependent hydrolases"/>
    <property type="match status" value="1"/>
</dbReference>
<dbReference type="InterPro" id="IPR032466">
    <property type="entry name" value="Metal_Hydrolase"/>
</dbReference>
<dbReference type="InterPro" id="IPR013108">
    <property type="entry name" value="Amidohydro_3"/>
</dbReference>
<dbReference type="VEuPathDB" id="FungiDB:ATEG_08418"/>
<dbReference type="Pfam" id="PF07969">
    <property type="entry name" value="Amidohydro_3"/>
    <property type="match status" value="1"/>
</dbReference>
<sequence>METTVFVNGRIFTPSNGEEADFKEAMVIAGDKISHVGCQDDEAVRQALLSGARRVDLRNKVVVPGFIDSHMHILDFALSQRKLSLLHCKSLAEIRSSIKEYAKNNPSAPRILCKGWIQSTTDGEARAAWLDDLDPRPIYIQANDMHSGWASTAAMEEIGIPSMADPPGGKIHRDADGRPTGLLSEAAHLDVANPWLNAATPVSQKLQALEDAVAEYTAAGYTGMIDMAMEETQWTVLETFRQQYGDKFPFHIAAHWIIPYSKDASVVQGHLQKAIEMNEKHHPSKSPKFCIVGIKLICDGVVDGCTAALFQPYTGAKDPVDPIWPEDELGRVARMADEAGLQCAIHAIGDKAVHQAVNVLSGLTPGRRHRIEHLELTSPEDAKRLGQLGITASVQPVHSDPALFKGWPSLVGPHRCNRAFAYREFLEGGAPMALGSDAPTAAHLALPNLYNATTRRSAIEPESTETVNEQFKLSLAAAVTAATRGAAYSRHADSWTGSLVPGHQADFVLLDMEWDPYKLLQAKVHQTWSSGAKVFDAEQNKKISMME</sequence>
<dbReference type="InterPro" id="IPR011059">
    <property type="entry name" value="Metal-dep_hydrolase_composite"/>
</dbReference>
<dbReference type="OMA" id="HPRDDHR"/>